<keyword evidence="1" id="KW-0175">Coiled coil</keyword>
<dbReference type="PROSITE" id="PS51688">
    <property type="entry name" value="ICA"/>
    <property type="match status" value="1"/>
</dbReference>
<dbReference type="Pfam" id="PF13884">
    <property type="entry name" value="Peptidase_S74"/>
    <property type="match status" value="1"/>
</dbReference>
<dbReference type="InterPro" id="IPR036388">
    <property type="entry name" value="WH-like_DNA-bd_sf"/>
</dbReference>
<organism evidence="4 5">
    <name type="scientific">Micavibrio aeruginosavorus (strain ARL-13)</name>
    <dbReference type="NCBI Taxonomy" id="856793"/>
    <lineage>
        <taxon>Bacteria</taxon>
        <taxon>Pseudomonadati</taxon>
        <taxon>Bdellovibrionota</taxon>
        <taxon>Bdellovibrionia</taxon>
        <taxon>Bdellovibrionales</taxon>
        <taxon>Pseudobdellovibrionaceae</taxon>
        <taxon>Micavibrio</taxon>
    </lineage>
</organism>
<name>G2KMH7_MICAA</name>
<accession>G2KMH7</accession>
<dbReference type="eggNOG" id="COG5295">
    <property type="taxonomic scope" value="Bacteria"/>
</dbReference>
<feature type="domain" description="Peptidase S74" evidence="3">
    <location>
        <begin position="530"/>
        <end position="638"/>
    </location>
</feature>
<keyword evidence="5" id="KW-1185">Reference proteome</keyword>
<evidence type="ECO:0000313" key="4">
    <source>
        <dbReference type="EMBL" id="AEP10670.1"/>
    </source>
</evidence>
<evidence type="ECO:0000259" key="3">
    <source>
        <dbReference type="PROSITE" id="PS51688"/>
    </source>
</evidence>
<proteinExistence type="predicted"/>
<dbReference type="KEGG" id="mai:MICA_2368"/>
<evidence type="ECO:0000313" key="5">
    <source>
        <dbReference type="Proteomes" id="UP000009286"/>
    </source>
</evidence>
<dbReference type="STRING" id="856793.MICA_2368"/>
<keyword evidence="2" id="KW-0732">Signal</keyword>
<dbReference type="InterPro" id="IPR030392">
    <property type="entry name" value="S74_ICA"/>
</dbReference>
<evidence type="ECO:0000256" key="2">
    <source>
        <dbReference type="SAM" id="SignalP"/>
    </source>
</evidence>
<dbReference type="Gene3D" id="1.10.10.10">
    <property type="entry name" value="Winged helix-like DNA-binding domain superfamily/Winged helix DNA-binding domain"/>
    <property type="match status" value="1"/>
</dbReference>
<feature type="signal peptide" evidence="2">
    <location>
        <begin position="1"/>
        <end position="21"/>
    </location>
</feature>
<gene>
    <name evidence="4" type="ordered locus">MICA_2368</name>
</gene>
<evidence type="ECO:0000256" key="1">
    <source>
        <dbReference type="SAM" id="Coils"/>
    </source>
</evidence>
<dbReference type="AlphaFoldDB" id="G2KMH7"/>
<feature type="chain" id="PRO_5003432822" description="Peptidase S74 domain-containing protein" evidence="2">
    <location>
        <begin position="22"/>
        <end position="654"/>
    </location>
</feature>
<dbReference type="RefSeq" id="WP_014103893.1">
    <property type="nucleotide sequence ID" value="NC_016026.1"/>
</dbReference>
<dbReference type="HOGENOM" id="CLU_419096_0_0_5"/>
<dbReference type="Proteomes" id="UP000009286">
    <property type="component" value="Chromosome"/>
</dbReference>
<feature type="coiled-coil region" evidence="1">
    <location>
        <begin position="620"/>
        <end position="651"/>
    </location>
</feature>
<dbReference type="EMBL" id="CP002382">
    <property type="protein sequence ID" value="AEP10670.1"/>
    <property type="molecule type" value="Genomic_DNA"/>
</dbReference>
<reference evidence="4 5" key="1">
    <citation type="journal article" date="2011" name="BMC Genomics">
        <title>Genomic insights into an obligate epibiotic bacterial predator: Micavibrio aeruginosavorus ARL-13.</title>
        <authorList>
            <person name="Wang Z."/>
            <person name="Kadouri D."/>
            <person name="Wu M."/>
        </authorList>
    </citation>
    <scope>NUCLEOTIDE SEQUENCE [LARGE SCALE GENOMIC DNA]</scope>
    <source>
        <strain evidence="4 5">ARL-13</strain>
    </source>
</reference>
<dbReference type="OrthoDB" id="8041027at2"/>
<sequence>MSVFRLFVLSTLSVLAFSVHASPAHAEAQPGDACTINGAVQETGGPEQMPRRTLICNGTTWQNALEQTTAGASLFQVGNDTGSCTAAKLGRIRYNGSATWEFCNGSSWINMVGGTALSGITSATATNTINNTTYTQSWGWNGITTQNGLEMGSNSLTSGSLLGVAVTNSASTGNAIGVATNATGNGATAIRAISTGTSGVTAAIYGENASTGGAGISGQATATSGTNYGGYFLNTSSGGYGVYAANTAASGTAFGIRGATSSTTGIGVSGAAVATTGLNYGVHGTTASTGGRGVFGSATATTGATYAVYGVNLSTEGHAVVGHSTATTGTTFGVYGVNESTDGRAINGTATATSGVNYGVHGRSDSASGFGGYFANTANGWGLYSTNNVGLGAGMYLNWGTTQGTGGYGLRDNAGTLQYKNSGGAWTNIASGGGGAALSGLTAATAANSINNAAYAQAWAWNSLGNNNGLTLSTTATTGTGRLLYINASGSTGQNTALYARNAGTNGVAIFCDSYDDYGCRATVQWTSTSDARLKKNIEPLKNEYGLDAIMQLKPVTYNWKEKPDDSRKSLGFIAQDVEKIIPEIVGEDSAPKEITLPDGSTETIENPKAVQYSAIVVPLVKAVQELKAENDALHALNADLLRRVEALEAAAEK</sequence>
<protein>
    <recommendedName>
        <fullName evidence="3">Peptidase S74 domain-containing protein</fullName>
    </recommendedName>
</protein>